<feature type="transmembrane region" description="Helical" evidence="1">
    <location>
        <begin position="275"/>
        <end position="295"/>
    </location>
</feature>
<dbReference type="OrthoDB" id="10606857at2759"/>
<feature type="transmembrane region" description="Helical" evidence="1">
    <location>
        <begin position="171"/>
        <end position="190"/>
    </location>
</feature>
<dbReference type="AlphaFoldDB" id="A0A1Y1IB06"/>
<evidence type="ECO:0008006" key="4">
    <source>
        <dbReference type="Google" id="ProtNLM"/>
    </source>
</evidence>
<proteinExistence type="predicted"/>
<sequence>MHLLTPMESCLGGASEVCCAAIDAAFAPGTKASTRNCLCLPDVATTGLHVALGFGVDFNKVLSDCWTDYGLQTNWYGETNGHCPTLAVRSDPYLWRALVPNMITLLLIYWVLCAVAHSALRRRAPPYRTLSALKQRNTATYLLEILVTSAALVLTLAYGGDVLFFGRSGSVAAATNARIGLLLIASLYVFELVYRNETGIPLMLHHVVTILLIVLLDFSSKDDAPSAEARAFQRFGLLVSLHASTEQLTFVGLAMYRLGHPWAARVMKISTWQVLVFKLVINVLTWALLIDFYVTQYDEPSASRSGTNWHIVWPILLPFLNMALFASQLYSVYIIHVIATRLEARARSADLSGDDSPSGDDGSDAAEKTVTWQLEAAPEEEQKAPAFNRSQSAPASARFVRQTSLQRARTFAHQASIKIHDAIDQDIENV</sequence>
<keyword evidence="1" id="KW-0472">Membrane</keyword>
<feature type="transmembrane region" description="Helical" evidence="1">
    <location>
        <begin position="231"/>
        <end position="254"/>
    </location>
</feature>
<dbReference type="EMBL" id="DF237349">
    <property type="protein sequence ID" value="GAQ88100.1"/>
    <property type="molecule type" value="Genomic_DNA"/>
</dbReference>
<feature type="transmembrane region" description="Helical" evidence="1">
    <location>
        <begin position="315"/>
        <end position="339"/>
    </location>
</feature>
<evidence type="ECO:0000313" key="2">
    <source>
        <dbReference type="EMBL" id="GAQ88100.1"/>
    </source>
</evidence>
<evidence type="ECO:0000256" key="1">
    <source>
        <dbReference type="SAM" id="Phobius"/>
    </source>
</evidence>
<feature type="transmembrane region" description="Helical" evidence="1">
    <location>
        <begin position="141"/>
        <end position="159"/>
    </location>
</feature>
<name>A0A1Y1IB06_KLENI</name>
<organism evidence="2 3">
    <name type="scientific">Klebsormidium nitens</name>
    <name type="common">Green alga</name>
    <name type="synonym">Ulothrix nitens</name>
    <dbReference type="NCBI Taxonomy" id="105231"/>
    <lineage>
        <taxon>Eukaryota</taxon>
        <taxon>Viridiplantae</taxon>
        <taxon>Streptophyta</taxon>
        <taxon>Klebsormidiophyceae</taxon>
        <taxon>Klebsormidiales</taxon>
        <taxon>Klebsormidiaceae</taxon>
        <taxon>Klebsormidium</taxon>
    </lineage>
</organism>
<reference evidence="2 3" key="1">
    <citation type="journal article" date="2014" name="Nat. Commun.">
        <title>Klebsormidium flaccidum genome reveals primary factors for plant terrestrial adaptation.</title>
        <authorList>
            <person name="Hori K."/>
            <person name="Maruyama F."/>
            <person name="Fujisawa T."/>
            <person name="Togashi T."/>
            <person name="Yamamoto N."/>
            <person name="Seo M."/>
            <person name="Sato S."/>
            <person name="Yamada T."/>
            <person name="Mori H."/>
            <person name="Tajima N."/>
            <person name="Moriyama T."/>
            <person name="Ikeuchi M."/>
            <person name="Watanabe M."/>
            <person name="Wada H."/>
            <person name="Kobayashi K."/>
            <person name="Saito M."/>
            <person name="Masuda T."/>
            <person name="Sasaki-Sekimoto Y."/>
            <person name="Mashiguchi K."/>
            <person name="Awai K."/>
            <person name="Shimojima M."/>
            <person name="Masuda S."/>
            <person name="Iwai M."/>
            <person name="Nobusawa T."/>
            <person name="Narise T."/>
            <person name="Kondo S."/>
            <person name="Saito H."/>
            <person name="Sato R."/>
            <person name="Murakawa M."/>
            <person name="Ihara Y."/>
            <person name="Oshima-Yamada Y."/>
            <person name="Ohtaka K."/>
            <person name="Satoh M."/>
            <person name="Sonobe K."/>
            <person name="Ishii M."/>
            <person name="Ohtani R."/>
            <person name="Kanamori-Sato M."/>
            <person name="Honoki R."/>
            <person name="Miyazaki D."/>
            <person name="Mochizuki H."/>
            <person name="Umetsu J."/>
            <person name="Higashi K."/>
            <person name="Shibata D."/>
            <person name="Kamiya Y."/>
            <person name="Sato N."/>
            <person name="Nakamura Y."/>
            <person name="Tabata S."/>
            <person name="Ida S."/>
            <person name="Kurokawa K."/>
            <person name="Ohta H."/>
        </authorList>
    </citation>
    <scope>NUCLEOTIDE SEQUENCE [LARGE SCALE GENOMIC DNA]</scope>
    <source>
        <strain evidence="2 3">NIES-2285</strain>
    </source>
</reference>
<feature type="transmembrane region" description="Helical" evidence="1">
    <location>
        <begin position="98"/>
        <end position="120"/>
    </location>
</feature>
<protein>
    <recommendedName>
        <fullName evidence="4">TLC domain-containing protein</fullName>
    </recommendedName>
</protein>
<keyword evidence="3" id="KW-1185">Reference proteome</keyword>
<evidence type="ECO:0000313" key="3">
    <source>
        <dbReference type="Proteomes" id="UP000054558"/>
    </source>
</evidence>
<keyword evidence="1" id="KW-0812">Transmembrane</keyword>
<feature type="transmembrane region" description="Helical" evidence="1">
    <location>
        <begin position="202"/>
        <end position="219"/>
    </location>
</feature>
<accession>A0A1Y1IB06</accession>
<gene>
    <name evidence="2" type="ORF">KFL_004000030</name>
</gene>
<dbReference type="Proteomes" id="UP000054558">
    <property type="component" value="Unassembled WGS sequence"/>
</dbReference>
<keyword evidence="1" id="KW-1133">Transmembrane helix</keyword>